<proteinExistence type="predicted"/>
<reference evidence="3 4" key="1">
    <citation type="submission" date="2024-08" db="EMBL/GenBank/DDBJ databases">
        <title>Draft Genome Sequence of Legionella lytica strain DSB2004, Isolated From a Fire Sprinkler System.</title>
        <authorList>
            <person name="Everhart A.D."/>
            <person name="Kidane D.T."/>
            <person name="Farone A.L."/>
            <person name="Farone M.B."/>
        </authorList>
    </citation>
    <scope>NUCLEOTIDE SEQUENCE [LARGE SCALE GENOMIC DNA]</scope>
    <source>
        <strain evidence="3 4">DSB2004</strain>
    </source>
</reference>
<name>A0ABW8D8F1_9GAMM</name>
<accession>A0ABW8D8F1</accession>
<feature type="transmembrane region" description="Helical" evidence="1">
    <location>
        <begin position="12"/>
        <end position="32"/>
    </location>
</feature>
<dbReference type="InterPro" id="IPR005182">
    <property type="entry name" value="YdbS-like_PH"/>
</dbReference>
<keyword evidence="4" id="KW-1185">Reference proteome</keyword>
<sequence>MIDKKTDSNIVYFTRMHWIIFFWPSLALGGALGLTSYSPHFREVGYGLTAFALAWMFMTWVTYYFSSLTIKTNQVILRTGIIVRRTIDIPLSKIEAIDIRQSIMGSILRYGMVSITGTGGTRRVINYLNNPLTCRRYIEQLLEQLHNNNMSS</sequence>
<evidence type="ECO:0000313" key="3">
    <source>
        <dbReference type="EMBL" id="MFJ1268985.1"/>
    </source>
</evidence>
<keyword evidence="1" id="KW-1133">Transmembrane helix</keyword>
<feature type="transmembrane region" description="Helical" evidence="1">
    <location>
        <begin position="44"/>
        <end position="65"/>
    </location>
</feature>
<dbReference type="Proteomes" id="UP001615550">
    <property type="component" value="Unassembled WGS sequence"/>
</dbReference>
<keyword evidence="1" id="KW-0472">Membrane</keyword>
<dbReference type="EMBL" id="JBGORX010000003">
    <property type="protein sequence ID" value="MFJ1268985.1"/>
    <property type="molecule type" value="Genomic_DNA"/>
</dbReference>
<dbReference type="Pfam" id="PF03703">
    <property type="entry name" value="bPH_2"/>
    <property type="match status" value="1"/>
</dbReference>
<keyword evidence="1" id="KW-0812">Transmembrane</keyword>
<evidence type="ECO:0000259" key="2">
    <source>
        <dbReference type="Pfam" id="PF03703"/>
    </source>
</evidence>
<protein>
    <submittedName>
        <fullName evidence="3">PH domain-containing protein</fullName>
    </submittedName>
</protein>
<feature type="domain" description="YdbS-like PH" evidence="2">
    <location>
        <begin position="63"/>
        <end position="128"/>
    </location>
</feature>
<evidence type="ECO:0000313" key="4">
    <source>
        <dbReference type="Proteomes" id="UP001615550"/>
    </source>
</evidence>
<organism evidence="3 4">
    <name type="scientific">Legionella lytica</name>
    <dbReference type="NCBI Taxonomy" id="96232"/>
    <lineage>
        <taxon>Bacteria</taxon>
        <taxon>Pseudomonadati</taxon>
        <taxon>Pseudomonadota</taxon>
        <taxon>Gammaproteobacteria</taxon>
        <taxon>Legionellales</taxon>
        <taxon>Legionellaceae</taxon>
        <taxon>Legionella</taxon>
    </lineage>
</organism>
<gene>
    <name evidence="3" type="ORF">ACD661_10490</name>
</gene>
<dbReference type="RefSeq" id="WP_400187807.1">
    <property type="nucleotide sequence ID" value="NZ_JBGORX010000003.1"/>
</dbReference>
<dbReference type="PANTHER" id="PTHR37938">
    <property type="entry name" value="BLL0215 PROTEIN"/>
    <property type="match status" value="1"/>
</dbReference>
<dbReference type="PANTHER" id="PTHR37938:SF1">
    <property type="entry name" value="BLL0215 PROTEIN"/>
    <property type="match status" value="1"/>
</dbReference>
<evidence type="ECO:0000256" key="1">
    <source>
        <dbReference type="SAM" id="Phobius"/>
    </source>
</evidence>
<comment type="caution">
    <text evidence="3">The sequence shown here is derived from an EMBL/GenBank/DDBJ whole genome shotgun (WGS) entry which is preliminary data.</text>
</comment>